<keyword evidence="3" id="KW-1185">Reference proteome</keyword>
<sequence length="385" mass="43532">MHLDYAFREGEIEVNYTKTPGQVMLDVAKYHVNKFYNLRFPHESIRRLPNQNGICEHDLDRSIPTWIPLTWRGRHLGGVPVKSRQRKYEASVYARSDNPFLHSNSDLGDYDGSNADQSDFDHDYSDRSDSDEGDFHERDVGERNFDSDDEELFIKCAPNCVDAETMQLRACGFRVVSIQSPLNLPDNEETMTLLKFWSSALGQHIHSFISCDTPWLPLDMIRALASIRLEIDKETIYEACVAGLTHLFEISQRPDSADRPFGFLGSTILDLLEPVRDIHEYGLRAVNNITSSLVGRMSILTDKHCFGLVPRCEIGAGDEIWMLSGCSLPSVLRQQSNGTYTHICTARIPSLMSDITGHPDIRRLAPEAAPGNQIGEWSIENIELS</sequence>
<feature type="region of interest" description="Disordered" evidence="1">
    <location>
        <begin position="104"/>
        <end position="142"/>
    </location>
</feature>
<reference evidence="3" key="1">
    <citation type="journal article" date="2021" name="BMC Genomics">
        <title>Chromosome-level genome assembly and manually-curated proteome of model necrotroph Parastagonospora nodorum Sn15 reveals a genome-wide trove of candidate effector homologs, and redundancy of virulence-related functions within an accessory chromosome.</title>
        <authorList>
            <person name="Bertazzoni S."/>
            <person name="Jones D.A.B."/>
            <person name="Phan H.T."/>
            <person name="Tan K.-C."/>
            <person name="Hane J.K."/>
        </authorList>
    </citation>
    <scope>NUCLEOTIDE SEQUENCE [LARGE SCALE GENOMIC DNA]</scope>
    <source>
        <strain evidence="3">SN15 / ATCC MYA-4574 / FGSC 10173)</strain>
    </source>
</reference>
<accession>A0A7U2I6I3</accession>
<dbReference type="AlphaFoldDB" id="A0A7U2I6I3"/>
<name>A0A7U2I6I3_PHANO</name>
<evidence type="ECO:0000256" key="1">
    <source>
        <dbReference type="SAM" id="MobiDB-lite"/>
    </source>
</evidence>
<gene>
    <name evidence="2" type="ORF">JI435_157830</name>
</gene>
<protein>
    <submittedName>
        <fullName evidence="2">Uncharacterized protein</fullName>
    </submittedName>
</protein>
<proteinExistence type="predicted"/>
<dbReference type="OrthoDB" id="10670136at2759"/>
<evidence type="ECO:0000313" key="3">
    <source>
        <dbReference type="Proteomes" id="UP000663193"/>
    </source>
</evidence>
<dbReference type="EMBL" id="CP069034">
    <property type="protein sequence ID" value="QRD01173.1"/>
    <property type="molecule type" value="Genomic_DNA"/>
</dbReference>
<feature type="compositionally biased region" description="Basic and acidic residues" evidence="1">
    <location>
        <begin position="119"/>
        <end position="142"/>
    </location>
</feature>
<dbReference type="Proteomes" id="UP000663193">
    <property type="component" value="Chromosome 12"/>
</dbReference>
<organism evidence="2 3">
    <name type="scientific">Phaeosphaeria nodorum (strain SN15 / ATCC MYA-4574 / FGSC 10173)</name>
    <name type="common">Glume blotch fungus</name>
    <name type="synonym">Parastagonospora nodorum</name>
    <dbReference type="NCBI Taxonomy" id="321614"/>
    <lineage>
        <taxon>Eukaryota</taxon>
        <taxon>Fungi</taxon>
        <taxon>Dikarya</taxon>
        <taxon>Ascomycota</taxon>
        <taxon>Pezizomycotina</taxon>
        <taxon>Dothideomycetes</taxon>
        <taxon>Pleosporomycetidae</taxon>
        <taxon>Pleosporales</taxon>
        <taxon>Pleosporineae</taxon>
        <taxon>Phaeosphaeriaceae</taxon>
        <taxon>Parastagonospora</taxon>
    </lineage>
</organism>
<dbReference type="VEuPathDB" id="FungiDB:JI435_157830"/>
<evidence type="ECO:0000313" key="2">
    <source>
        <dbReference type="EMBL" id="QRD01173.1"/>
    </source>
</evidence>